<dbReference type="InterPro" id="IPR057679">
    <property type="entry name" value="DUF7919"/>
</dbReference>
<evidence type="ECO:0000313" key="3">
    <source>
        <dbReference type="Proteomes" id="UP000002432"/>
    </source>
</evidence>
<dbReference type="Pfam" id="PF25535">
    <property type="entry name" value="DUF7919"/>
    <property type="match status" value="1"/>
</dbReference>
<evidence type="ECO:0000259" key="1">
    <source>
        <dbReference type="Pfam" id="PF25535"/>
    </source>
</evidence>
<dbReference type="Proteomes" id="UP000002432">
    <property type="component" value="Chromosome"/>
</dbReference>
<dbReference type="OrthoDB" id="5523878at2"/>
<dbReference type="KEGG" id="aba:Acid345_0363"/>
<keyword evidence="3" id="KW-1185">Reference proteome</keyword>
<dbReference type="eggNOG" id="ENOG5033FMM">
    <property type="taxonomic scope" value="Bacteria"/>
</dbReference>
<gene>
    <name evidence="2" type="ordered locus">Acid345_0363</name>
</gene>
<dbReference type="EnsemblBacteria" id="ABF39368">
    <property type="protein sequence ID" value="ABF39368"/>
    <property type="gene ID" value="Acid345_0363"/>
</dbReference>
<feature type="domain" description="DUF7919" evidence="1">
    <location>
        <begin position="2"/>
        <end position="132"/>
    </location>
</feature>
<dbReference type="STRING" id="204669.Acid345_0363"/>
<proteinExistence type="predicted"/>
<dbReference type="HOGENOM" id="CLU_133158_0_0_0"/>
<name>Q1IUT2_KORVE</name>
<dbReference type="AlphaFoldDB" id="Q1IUT2"/>
<dbReference type="RefSeq" id="WP_011521170.1">
    <property type="nucleotide sequence ID" value="NC_008009.1"/>
</dbReference>
<dbReference type="EMBL" id="CP000360">
    <property type="protein sequence ID" value="ABF39368.1"/>
    <property type="molecule type" value="Genomic_DNA"/>
</dbReference>
<accession>Q1IUT2</accession>
<evidence type="ECO:0000313" key="2">
    <source>
        <dbReference type="EMBL" id="ABF39368.1"/>
    </source>
</evidence>
<sequence>MTYFKDCTPYSYGVADQPRMLSVGWLDKRYPFPKGEIDPALIEKLRRLVAKSTWITRGLHICEFCEIPAALAEVHQQGRTGDPAYWEWLKPRSSNGEIRVSLHSVTYAAPFLVPHYIEVHKYLPPQPFLVAVEQAPE</sequence>
<protein>
    <recommendedName>
        <fullName evidence="1">DUF7919 domain-containing protein</fullName>
    </recommendedName>
</protein>
<reference evidence="2 3" key="1">
    <citation type="journal article" date="2009" name="Appl. Environ. Microbiol.">
        <title>Three genomes from the phylum Acidobacteria provide insight into the lifestyles of these microorganisms in soils.</title>
        <authorList>
            <person name="Ward N.L."/>
            <person name="Challacombe J.F."/>
            <person name="Janssen P.H."/>
            <person name="Henrissat B."/>
            <person name="Coutinho P.M."/>
            <person name="Wu M."/>
            <person name="Xie G."/>
            <person name="Haft D.H."/>
            <person name="Sait M."/>
            <person name="Badger J."/>
            <person name="Barabote R.D."/>
            <person name="Bradley B."/>
            <person name="Brettin T.S."/>
            <person name="Brinkac L.M."/>
            <person name="Bruce D."/>
            <person name="Creasy T."/>
            <person name="Daugherty S.C."/>
            <person name="Davidsen T.M."/>
            <person name="DeBoy R.T."/>
            <person name="Detter J.C."/>
            <person name="Dodson R.J."/>
            <person name="Durkin A.S."/>
            <person name="Ganapathy A."/>
            <person name="Gwinn-Giglio M."/>
            <person name="Han C.S."/>
            <person name="Khouri H."/>
            <person name="Kiss H."/>
            <person name="Kothari S.P."/>
            <person name="Madupu R."/>
            <person name="Nelson K.E."/>
            <person name="Nelson W.C."/>
            <person name="Paulsen I."/>
            <person name="Penn K."/>
            <person name="Ren Q."/>
            <person name="Rosovitz M.J."/>
            <person name="Selengut J.D."/>
            <person name="Shrivastava S."/>
            <person name="Sullivan S.A."/>
            <person name="Tapia R."/>
            <person name="Thompson L.S."/>
            <person name="Watkins K.L."/>
            <person name="Yang Q."/>
            <person name="Yu C."/>
            <person name="Zafar N."/>
            <person name="Zhou L."/>
            <person name="Kuske C.R."/>
        </authorList>
    </citation>
    <scope>NUCLEOTIDE SEQUENCE [LARGE SCALE GENOMIC DNA]</scope>
    <source>
        <strain evidence="2 3">Ellin345</strain>
    </source>
</reference>
<organism evidence="2 3">
    <name type="scientific">Koribacter versatilis (strain Ellin345)</name>
    <dbReference type="NCBI Taxonomy" id="204669"/>
    <lineage>
        <taxon>Bacteria</taxon>
        <taxon>Pseudomonadati</taxon>
        <taxon>Acidobacteriota</taxon>
        <taxon>Terriglobia</taxon>
        <taxon>Terriglobales</taxon>
        <taxon>Candidatus Korobacteraceae</taxon>
        <taxon>Candidatus Korobacter</taxon>
    </lineage>
</organism>